<gene>
    <name evidence="3" type="ORF">FHX73_15371</name>
</gene>
<dbReference type="GO" id="GO:0006508">
    <property type="term" value="P:proteolysis"/>
    <property type="evidence" value="ECO:0007669"/>
    <property type="project" value="UniProtKB-KW"/>
</dbReference>
<reference evidence="3 4" key="1">
    <citation type="submission" date="2019-06" db="EMBL/GenBank/DDBJ databases">
        <title>Sequencing the genomes of 1000 actinobacteria strains.</title>
        <authorList>
            <person name="Klenk H.-P."/>
        </authorList>
    </citation>
    <scope>NUCLEOTIDE SEQUENCE [LARGE SCALE GENOMIC DNA]</scope>
    <source>
        <strain evidence="3 4">DSM 44826</strain>
    </source>
</reference>
<evidence type="ECO:0000256" key="1">
    <source>
        <dbReference type="PROSITE-ProRule" id="PRU01251"/>
    </source>
</evidence>
<keyword evidence="3" id="KW-0645">Protease</keyword>
<dbReference type="SUPFAM" id="SSF81923">
    <property type="entry name" value="Double Clp-N motif"/>
    <property type="match status" value="1"/>
</dbReference>
<protein>
    <submittedName>
        <fullName evidence="3">ATP-dependent Clp protease ATP-binding subunit ClpC</fullName>
    </submittedName>
</protein>
<dbReference type="OrthoDB" id="3290891at2"/>
<keyword evidence="1" id="KW-0677">Repeat</keyword>
<keyword evidence="3" id="KW-0378">Hydrolase</keyword>
<proteinExistence type="predicted"/>
<dbReference type="Proteomes" id="UP000317940">
    <property type="component" value="Unassembled WGS sequence"/>
</dbReference>
<dbReference type="GO" id="GO:0005524">
    <property type="term" value="F:ATP binding"/>
    <property type="evidence" value="ECO:0007669"/>
    <property type="project" value="UniProtKB-KW"/>
</dbReference>
<comment type="caution">
    <text evidence="3">The sequence shown here is derived from an EMBL/GenBank/DDBJ whole genome shotgun (WGS) entry which is preliminary data.</text>
</comment>
<feature type="domain" description="Clp R" evidence="2">
    <location>
        <begin position="56"/>
        <end position="196"/>
    </location>
</feature>
<keyword evidence="4" id="KW-1185">Reference proteome</keyword>
<organism evidence="3 4">
    <name type="scientific">Kitasatospora viridis</name>
    <dbReference type="NCBI Taxonomy" id="281105"/>
    <lineage>
        <taxon>Bacteria</taxon>
        <taxon>Bacillati</taxon>
        <taxon>Actinomycetota</taxon>
        <taxon>Actinomycetes</taxon>
        <taxon>Kitasatosporales</taxon>
        <taxon>Streptomycetaceae</taxon>
        <taxon>Kitasatospora</taxon>
    </lineage>
</organism>
<dbReference type="Pfam" id="PF02861">
    <property type="entry name" value="Clp_N"/>
    <property type="match status" value="1"/>
</dbReference>
<name>A0A561SFU3_9ACTN</name>
<dbReference type="Gene3D" id="1.10.1780.10">
    <property type="entry name" value="Clp, N-terminal domain"/>
    <property type="match status" value="1"/>
</dbReference>
<evidence type="ECO:0000259" key="2">
    <source>
        <dbReference type="PROSITE" id="PS51903"/>
    </source>
</evidence>
<evidence type="ECO:0000313" key="4">
    <source>
        <dbReference type="Proteomes" id="UP000317940"/>
    </source>
</evidence>
<keyword evidence="3" id="KW-0067">ATP-binding</keyword>
<dbReference type="InterPro" id="IPR004176">
    <property type="entry name" value="Clp_R_N"/>
</dbReference>
<dbReference type="PROSITE" id="PS51903">
    <property type="entry name" value="CLP_R"/>
    <property type="match status" value="1"/>
</dbReference>
<accession>A0A561SFU3</accession>
<dbReference type="InterPro" id="IPR036628">
    <property type="entry name" value="Clp_N_dom_sf"/>
</dbReference>
<keyword evidence="3" id="KW-0547">Nucleotide-binding</keyword>
<dbReference type="AlphaFoldDB" id="A0A561SFU3"/>
<sequence>MPKINVYLPDDLAEAVRAADISVSPICQRALEHAVRQVTAVRAAAAHDLNGSDLALVRFTAKARTAVGLAVEQAREAGEATVSTARLLAGLVAEGDNLALQVLRALEIAPEQLTALAPAEEPGPVAEGALHFSIPAGRALELTVAEATQLGHNYVGTEHLLLGLIADPDGTAGRHLRDAGADQRIARRAVAAALAGYGYLQAAQPATNPDRLAALLQQQLQPLIARIEQLEARLA</sequence>
<evidence type="ECO:0000313" key="3">
    <source>
        <dbReference type="EMBL" id="TWF73744.1"/>
    </source>
</evidence>
<dbReference type="GO" id="GO:0008233">
    <property type="term" value="F:peptidase activity"/>
    <property type="evidence" value="ECO:0007669"/>
    <property type="project" value="UniProtKB-KW"/>
</dbReference>
<dbReference type="EMBL" id="VIWT01000005">
    <property type="protein sequence ID" value="TWF73744.1"/>
    <property type="molecule type" value="Genomic_DNA"/>
</dbReference>
<dbReference type="RefSeq" id="WP_145910679.1">
    <property type="nucleotide sequence ID" value="NZ_BAAAMZ010000001.1"/>
</dbReference>